<name>A0AAJ2NTZ8_ALKPS</name>
<evidence type="ECO:0000313" key="2">
    <source>
        <dbReference type="Proteomes" id="UP001285636"/>
    </source>
</evidence>
<dbReference type="Proteomes" id="UP001285636">
    <property type="component" value="Unassembled WGS sequence"/>
</dbReference>
<dbReference type="AlphaFoldDB" id="A0AAJ2NTZ8"/>
<comment type="caution">
    <text evidence="1">The sequence shown here is derived from an EMBL/GenBank/DDBJ whole genome shotgun (WGS) entry which is preliminary data.</text>
</comment>
<organism evidence="1 2">
    <name type="scientific">Alkalihalophilus pseudofirmus</name>
    <name type="common">Bacillus pseudofirmus</name>
    <dbReference type="NCBI Taxonomy" id="79885"/>
    <lineage>
        <taxon>Bacteria</taxon>
        <taxon>Bacillati</taxon>
        <taxon>Bacillota</taxon>
        <taxon>Bacilli</taxon>
        <taxon>Bacillales</taxon>
        <taxon>Bacillaceae</taxon>
        <taxon>Alkalihalophilus</taxon>
    </lineage>
</organism>
<evidence type="ECO:0000313" key="1">
    <source>
        <dbReference type="EMBL" id="MDV2888309.1"/>
    </source>
</evidence>
<protein>
    <submittedName>
        <fullName evidence="1">Uncharacterized protein</fullName>
    </submittedName>
</protein>
<dbReference type="EMBL" id="JAWJAY010001258">
    <property type="protein sequence ID" value="MDV2888309.1"/>
    <property type="molecule type" value="Genomic_DNA"/>
</dbReference>
<feature type="non-terminal residue" evidence="1">
    <location>
        <position position="79"/>
    </location>
</feature>
<gene>
    <name evidence="1" type="ORF">RYX45_24415</name>
</gene>
<sequence>MRGGTDNTIPFVHVTSIKATEVHPSHKLPVAGYVTDESKLRSLSIQVEPKEGDKYPAQSVKFNRNPLGEYEFATEVTVK</sequence>
<proteinExistence type="predicted"/>
<accession>A0AAJ2NTZ8</accession>
<dbReference type="RefSeq" id="WP_323468262.1">
    <property type="nucleotide sequence ID" value="NZ_JAWJAY010001258.1"/>
</dbReference>
<reference evidence="1" key="1">
    <citation type="submission" date="2023-10" db="EMBL/GenBank/DDBJ databases">
        <title>Screening of Alkalihalophilus pseudofirmusBZ-TG-HK211 and Its Alleviation of Salt Stress on Rapeseed Growth.</title>
        <authorList>
            <person name="Zhao B."/>
            <person name="Guo T."/>
        </authorList>
    </citation>
    <scope>NUCLEOTIDE SEQUENCE</scope>
    <source>
        <strain evidence="1">BZ-TG-HK211</strain>
    </source>
</reference>